<dbReference type="Ensembl" id="ENSPEMT00000040504.1">
    <property type="protein sequence ID" value="ENSPEMP00000030711.1"/>
    <property type="gene ID" value="ENSPEMG00000029364.1"/>
</dbReference>
<evidence type="ECO:0000256" key="14">
    <source>
        <dbReference type="SAM" id="Phobius"/>
    </source>
</evidence>
<keyword evidence="16" id="KW-1185">Reference proteome</keyword>
<keyword evidence="9 13" id="KW-0675">Receptor</keyword>
<proteinExistence type="inferred from homology"/>
<name>A0A6I9M7B4_PERMB</name>
<dbReference type="GO" id="GO:0016020">
    <property type="term" value="C:membrane"/>
    <property type="evidence" value="ECO:0007669"/>
    <property type="project" value="UniProtKB-SubCell"/>
</dbReference>
<comment type="similarity">
    <text evidence="2 12">Belongs to the G-protein coupled receptor T2R family.</text>
</comment>
<evidence type="ECO:0000256" key="3">
    <source>
        <dbReference type="ARBA" id="ARBA00022480"/>
    </source>
</evidence>
<evidence type="ECO:0000256" key="10">
    <source>
        <dbReference type="ARBA" id="ARBA00023180"/>
    </source>
</evidence>
<dbReference type="PANTHER" id="PTHR11394:SF142">
    <property type="entry name" value="TASTE RECEPTOR TYPE 2 MEMBER 39"/>
    <property type="match status" value="1"/>
</dbReference>
<dbReference type="Gene3D" id="1.20.1070.10">
    <property type="entry name" value="Rhodopsin 7-helix transmembrane proteins"/>
    <property type="match status" value="1"/>
</dbReference>
<feature type="transmembrane region" description="Helical" evidence="14">
    <location>
        <begin position="138"/>
        <end position="157"/>
    </location>
</feature>
<sequence>MAQPSNYWEHYVPPFAILILTVIATECIIGIIANGIIMAVNMVSWVQKKAISINTRILLLLSISRIGFQSIMLVETTFSTFKGFFYNTVSCIIFRVSFVFFNYCGLWFAALLSFFHFVKIANFSYPLFLKLKWRISELMPWLLWLSVFISFSSSMFFCKDTYIVYNNNSISFNISNLTLKWYRVEINVVSVAFLFSLGILPPLIMDIAAATLLIFSLRKHTLHMRNSVTGSRDLGTESHMRAIKETSCFLLLYISNAAALFVYMSNIVNNSFFWSILLRIILPSYPAGHSVLLIQNNPGLRRAWKPLQSQMHLYLQSRF</sequence>
<dbReference type="GeneID" id="102927303"/>
<dbReference type="Pfam" id="PF05296">
    <property type="entry name" value="TAS2R"/>
    <property type="match status" value="1"/>
</dbReference>
<keyword evidence="11 13" id="KW-0807">Transducer</keyword>
<evidence type="ECO:0000256" key="1">
    <source>
        <dbReference type="ARBA" id="ARBA00004141"/>
    </source>
</evidence>
<keyword evidence="5 13" id="KW-0812">Transmembrane</keyword>
<evidence type="ECO:0000256" key="9">
    <source>
        <dbReference type="ARBA" id="ARBA00023170"/>
    </source>
</evidence>
<evidence type="ECO:0000256" key="8">
    <source>
        <dbReference type="ARBA" id="ARBA00023136"/>
    </source>
</evidence>
<keyword evidence="4 13" id="KW-0716">Sensory transduction</keyword>
<keyword evidence="10" id="KW-0325">Glycoprotein</keyword>
<feature type="transmembrane region" description="Helical" evidence="14">
    <location>
        <begin position="53"/>
        <end position="72"/>
    </location>
</feature>
<evidence type="ECO:0000256" key="7">
    <source>
        <dbReference type="ARBA" id="ARBA00023040"/>
    </source>
</evidence>
<keyword evidence="3 13" id="KW-0919">Taste</keyword>
<reference evidence="15 16" key="1">
    <citation type="submission" date="2018-10" db="EMBL/GenBank/DDBJ databases">
        <title>Improved assembly of the deer mouse Peromyscus maniculatus genome.</title>
        <authorList>
            <person name="Lassance J.-M."/>
            <person name="Hoekstra H.E."/>
        </authorList>
    </citation>
    <scope>NUCLEOTIDE SEQUENCE [LARGE SCALE GENOMIC DNA]</scope>
</reference>
<evidence type="ECO:0000256" key="6">
    <source>
        <dbReference type="ARBA" id="ARBA00022989"/>
    </source>
</evidence>
<dbReference type="GeneTree" id="ENSGT01150000286961"/>
<feature type="transmembrane region" description="Helical" evidence="14">
    <location>
        <begin position="188"/>
        <end position="215"/>
    </location>
</feature>
<feature type="transmembrane region" description="Helical" evidence="14">
    <location>
        <begin position="15"/>
        <end position="41"/>
    </location>
</feature>
<evidence type="ECO:0000256" key="13">
    <source>
        <dbReference type="RuleBase" id="RU004424"/>
    </source>
</evidence>
<dbReference type="OrthoDB" id="8876749at2759"/>
<evidence type="ECO:0000256" key="11">
    <source>
        <dbReference type="ARBA" id="ARBA00023224"/>
    </source>
</evidence>
<feature type="transmembrane region" description="Helical" evidence="14">
    <location>
        <begin position="272"/>
        <end position="294"/>
    </location>
</feature>
<dbReference type="PANTHER" id="PTHR11394">
    <property type="entry name" value="TASTE RECEPTOR TYPE 2"/>
    <property type="match status" value="1"/>
</dbReference>
<feature type="transmembrane region" description="Helical" evidence="14">
    <location>
        <begin position="92"/>
        <end position="118"/>
    </location>
</feature>
<dbReference type="Proteomes" id="UP000694547">
    <property type="component" value="Chromosome 3"/>
</dbReference>
<keyword evidence="6 14" id="KW-1133">Transmembrane helix</keyword>
<evidence type="ECO:0000256" key="12">
    <source>
        <dbReference type="RuleBase" id="RU004423"/>
    </source>
</evidence>
<keyword evidence="8 13" id="KW-0472">Membrane</keyword>
<evidence type="ECO:0000256" key="2">
    <source>
        <dbReference type="ARBA" id="ARBA00007376"/>
    </source>
</evidence>
<evidence type="ECO:0000256" key="4">
    <source>
        <dbReference type="ARBA" id="ARBA00022606"/>
    </source>
</evidence>
<dbReference type="FunFam" id="1.20.1070.10:FF:000055">
    <property type="entry name" value="Taste receptor type 2"/>
    <property type="match status" value="1"/>
</dbReference>
<dbReference type="SUPFAM" id="SSF81321">
    <property type="entry name" value="Family A G protein-coupled receptor-like"/>
    <property type="match status" value="1"/>
</dbReference>
<protein>
    <recommendedName>
        <fullName evidence="13">Taste receptor type 2</fullName>
    </recommendedName>
</protein>
<reference evidence="15" key="2">
    <citation type="submission" date="2025-08" db="UniProtKB">
        <authorList>
            <consortium name="Ensembl"/>
        </authorList>
    </citation>
    <scope>IDENTIFICATION</scope>
</reference>
<dbReference type="CTD" id="259285"/>
<dbReference type="GO" id="GO:0033038">
    <property type="term" value="F:bitter taste receptor activity"/>
    <property type="evidence" value="ECO:0007669"/>
    <property type="project" value="Ensembl"/>
</dbReference>
<dbReference type="RefSeq" id="XP_006997212.1">
    <property type="nucleotide sequence ID" value="XM_006997150.1"/>
</dbReference>
<feature type="transmembrane region" description="Helical" evidence="14">
    <location>
        <begin position="248"/>
        <end position="266"/>
    </location>
</feature>
<accession>A0A6I9M7B4</accession>
<dbReference type="InterPro" id="IPR007960">
    <property type="entry name" value="TAS2R"/>
</dbReference>
<organism evidence="15 16">
    <name type="scientific">Peromyscus maniculatus bairdii</name>
    <name type="common">Prairie deer mouse</name>
    <dbReference type="NCBI Taxonomy" id="230844"/>
    <lineage>
        <taxon>Eukaryota</taxon>
        <taxon>Metazoa</taxon>
        <taxon>Chordata</taxon>
        <taxon>Craniata</taxon>
        <taxon>Vertebrata</taxon>
        <taxon>Euteleostomi</taxon>
        <taxon>Mammalia</taxon>
        <taxon>Eutheria</taxon>
        <taxon>Euarchontoglires</taxon>
        <taxon>Glires</taxon>
        <taxon>Rodentia</taxon>
        <taxon>Myomorpha</taxon>
        <taxon>Muroidea</taxon>
        <taxon>Cricetidae</taxon>
        <taxon>Neotominae</taxon>
        <taxon>Peromyscus</taxon>
    </lineage>
</organism>
<dbReference type="AlphaFoldDB" id="A0A6I9M7B4"/>
<evidence type="ECO:0000256" key="5">
    <source>
        <dbReference type="ARBA" id="ARBA00022692"/>
    </source>
</evidence>
<dbReference type="GO" id="GO:0004930">
    <property type="term" value="F:G protein-coupled receptor activity"/>
    <property type="evidence" value="ECO:0007669"/>
    <property type="project" value="UniProtKB-KW"/>
</dbReference>
<gene>
    <name evidence="15" type="primary">Tas2r39</name>
</gene>
<comment type="subcellular location">
    <subcellularLocation>
        <location evidence="1 13">Membrane</location>
        <topology evidence="1 13">Multi-pass membrane protein</topology>
    </subcellularLocation>
</comment>
<evidence type="ECO:0000313" key="16">
    <source>
        <dbReference type="Proteomes" id="UP000694547"/>
    </source>
</evidence>
<evidence type="ECO:0000313" key="15">
    <source>
        <dbReference type="Ensembl" id="ENSPEMP00000030711.1"/>
    </source>
</evidence>
<reference evidence="15" key="3">
    <citation type="submission" date="2025-09" db="UniProtKB">
        <authorList>
            <consortium name="Ensembl"/>
        </authorList>
    </citation>
    <scope>IDENTIFICATION</scope>
</reference>
<keyword evidence="7 13" id="KW-0297">G-protein coupled receptor</keyword>